<dbReference type="RefSeq" id="WP_231147868.1">
    <property type="nucleotide sequence ID" value="NZ_JAAMYB010000004.1"/>
</dbReference>
<evidence type="ECO:0000259" key="1">
    <source>
        <dbReference type="Pfam" id="PF16467"/>
    </source>
</evidence>
<comment type="caution">
    <text evidence="2">The sequence shown here is derived from an EMBL/GenBank/DDBJ whole genome shotgun (WGS) entry which is preliminary data.</text>
</comment>
<feature type="domain" description="DUF5048" evidence="1">
    <location>
        <begin position="287"/>
        <end position="382"/>
    </location>
</feature>
<evidence type="ECO:0000313" key="2">
    <source>
        <dbReference type="EMBL" id="MCD3194820.1"/>
    </source>
</evidence>
<reference evidence="2" key="1">
    <citation type="submission" date="2020-02" db="EMBL/GenBank/DDBJ databases">
        <authorList>
            <person name="Fillo S."/>
            <person name="Giordani F."/>
            <person name="Tonon E."/>
            <person name="Drigo I."/>
            <person name="Anselmo A."/>
            <person name="Fortunato A."/>
            <person name="Bano L."/>
            <person name="Lista F."/>
        </authorList>
    </citation>
    <scope>NUCLEOTIDE SEQUENCE</scope>
    <source>
        <strain evidence="2">IZSVe-TV_9877_3_12</strain>
    </source>
</reference>
<organism evidence="2 3">
    <name type="scientific">Clostridium botulinum C</name>
    <dbReference type="NCBI Taxonomy" id="36828"/>
    <lineage>
        <taxon>Bacteria</taxon>
        <taxon>Bacillati</taxon>
        <taxon>Bacillota</taxon>
        <taxon>Clostridia</taxon>
        <taxon>Eubacteriales</taxon>
        <taxon>Clostridiaceae</taxon>
        <taxon>Clostridium</taxon>
    </lineage>
</organism>
<reference evidence="2" key="2">
    <citation type="journal article" date="2021" name="Microorganisms">
        <title>Extensive Genome Exploration of Clostridium botulinum Group III Field Strains.</title>
        <authorList>
            <person name="Fillo S."/>
            <person name="Giordani F."/>
            <person name="Tonon E."/>
            <person name="Drigo I."/>
            <person name="Anselmo A."/>
            <person name="Fortunato A."/>
            <person name="Lista F."/>
            <person name="Bano L."/>
        </authorList>
    </citation>
    <scope>NUCLEOTIDE SEQUENCE</scope>
    <source>
        <strain evidence="2">IZSVe-TV_9877_3_12</strain>
    </source>
</reference>
<gene>
    <name evidence="2" type="ORF">G8S53_05890</name>
</gene>
<dbReference type="Proteomes" id="UP000813637">
    <property type="component" value="Unassembled WGS sequence"/>
</dbReference>
<proteinExistence type="predicted"/>
<dbReference type="Pfam" id="PF16467">
    <property type="entry name" value="DUF5048"/>
    <property type="match status" value="1"/>
</dbReference>
<dbReference type="AlphaFoldDB" id="A0A9Q3V9G5"/>
<dbReference type="InterPro" id="IPR032489">
    <property type="entry name" value="DUF5048"/>
</dbReference>
<accession>A0A9Q3V9G5</accession>
<sequence>MYTQEQYQVCKQPIQQKYIKLQILNWNEDVVDEIKGKSVNGNINIDATQTVRRTLDLTMILDDKLVPSPNSPIWLNKKIKVFIGIRSISTNEIVWFNKGVYIMFKPTLRYSHTDNTLSIQALDKMCWLDGQLSGKLEYITKINGNLPKIKEYTTLFEAVKSTVVQLGGESKVLIDDLKDNNGKDLLVPYTIEKSASNTVAEMLVDLRNLYMYYEFYYDEDGRFHFEKIKNRKNDIIMHNFNENNINLSFSNEPKWDNVKNDIMIWGATLKDGTQIKYHIEDNNLNNQFSINKIGRRKWSPSKTDKITTLEQAKIRAEYELFKHSNLAETVTLTVVPDYTVDVNQKIKIDDKKVGIYGEYLIDKVSFGLDINSTMNITAHKLYYES</sequence>
<name>A0A9Q3V9G5_CLOBO</name>
<protein>
    <submittedName>
        <fullName evidence="2">DUF5048 domain-containing protein</fullName>
    </submittedName>
</protein>
<dbReference type="EMBL" id="JAAMYB010000004">
    <property type="protein sequence ID" value="MCD3194820.1"/>
    <property type="molecule type" value="Genomic_DNA"/>
</dbReference>
<evidence type="ECO:0000313" key="3">
    <source>
        <dbReference type="Proteomes" id="UP000813637"/>
    </source>
</evidence>